<keyword evidence="2" id="KW-1185">Reference proteome</keyword>
<reference evidence="2" key="1">
    <citation type="submission" date="2017-02" db="EMBL/GenBank/DDBJ databases">
        <authorList>
            <person name="Daims H."/>
        </authorList>
    </citation>
    <scope>NUCLEOTIDE SEQUENCE [LARGE SCALE GENOMIC DNA]</scope>
</reference>
<sequence>MQVCGNDSIHHKNYWYGWRVIIAGVEVKNRHNTVEDVIEVGTVLSAQCE</sequence>
<evidence type="ECO:0000313" key="2">
    <source>
        <dbReference type="Proteomes" id="UP000195667"/>
    </source>
</evidence>
<dbReference type="Proteomes" id="UP000195667">
    <property type="component" value="Unassembled WGS sequence"/>
</dbReference>
<name>A0A1R4H9K4_9GAMM</name>
<proteinExistence type="predicted"/>
<organism evidence="1 2">
    <name type="scientific">Crenothrix polyspora</name>
    <dbReference type="NCBI Taxonomy" id="360316"/>
    <lineage>
        <taxon>Bacteria</taxon>
        <taxon>Pseudomonadati</taxon>
        <taxon>Pseudomonadota</taxon>
        <taxon>Gammaproteobacteria</taxon>
        <taxon>Methylococcales</taxon>
        <taxon>Crenotrichaceae</taxon>
        <taxon>Crenothrix</taxon>
    </lineage>
</organism>
<dbReference type="EMBL" id="FUKI01000110">
    <property type="protein sequence ID" value="SJM92944.1"/>
    <property type="molecule type" value="Genomic_DNA"/>
</dbReference>
<gene>
    <name evidence="1" type="ORF">CRENPOLYSF1_350036</name>
</gene>
<dbReference type="AlphaFoldDB" id="A0A1R4H9K4"/>
<protein>
    <submittedName>
        <fullName evidence="1">Uncharacterized protein</fullName>
    </submittedName>
</protein>
<accession>A0A1R4H9K4</accession>
<evidence type="ECO:0000313" key="1">
    <source>
        <dbReference type="EMBL" id="SJM92944.1"/>
    </source>
</evidence>